<dbReference type="Pfam" id="PF16124">
    <property type="entry name" value="RecQ_Zn_bind"/>
    <property type="match status" value="1"/>
</dbReference>
<keyword evidence="3 7" id="KW-0378">Hydrolase</keyword>
<dbReference type="OrthoDB" id="10261556at2759"/>
<dbReference type="PROSITE" id="PS51194">
    <property type="entry name" value="HELICASE_CTER"/>
    <property type="match status" value="1"/>
</dbReference>
<accession>A0A6G1FZ44</accession>
<dbReference type="PANTHER" id="PTHR13710:SF152">
    <property type="entry name" value="ATP-DEPENDENT DNA HELICASE Q5"/>
    <property type="match status" value="1"/>
</dbReference>
<organism evidence="10">
    <name type="scientific">Eremomyces bilateralis CBS 781.70</name>
    <dbReference type="NCBI Taxonomy" id="1392243"/>
    <lineage>
        <taxon>Eukaryota</taxon>
        <taxon>Fungi</taxon>
        <taxon>Dikarya</taxon>
        <taxon>Ascomycota</taxon>
        <taxon>Pezizomycotina</taxon>
        <taxon>Dothideomycetes</taxon>
        <taxon>Dothideomycetes incertae sedis</taxon>
        <taxon>Eremomycetales</taxon>
        <taxon>Eremomycetaceae</taxon>
        <taxon>Eremomyces</taxon>
    </lineage>
</organism>
<evidence type="ECO:0000313" key="11">
    <source>
        <dbReference type="Proteomes" id="UP000504638"/>
    </source>
</evidence>
<dbReference type="GO" id="GO:0043138">
    <property type="term" value="F:3'-5' DNA helicase activity"/>
    <property type="evidence" value="ECO:0007669"/>
    <property type="project" value="UniProtKB-EC"/>
</dbReference>
<evidence type="ECO:0000313" key="12">
    <source>
        <dbReference type="RefSeq" id="XP_033532776.1"/>
    </source>
</evidence>
<dbReference type="GO" id="GO:0005524">
    <property type="term" value="F:ATP binding"/>
    <property type="evidence" value="ECO:0007669"/>
    <property type="project" value="UniProtKB-KW"/>
</dbReference>
<sequence length="510" mass="56191">MPSTVLNPLAPPRKPTTIPPHQLDYVLRKVFHKPSFRPHQREIILAALASTDLLILAATSFGKSLCYQLPAILHHGITLVISPLLALMANQVSALHSAGIAVASLNSTTPLAERRRILDDLKSGHPIIRLLYVTPETCVQDGFRKIIRVVHAQHELARVAVDEAHCISEWGHDFRPAYKQLGWFKRELHDPEVPVMCVTATATERVVGDIVRMMGLEEGRLRTFRCGAARGNLHFEVRYKSDEGDEMGRDPFEGLVGWIKGMQRRKRKMEEAGLLKLKGKPTTATSTTGLTAAPSATRSHSPISGIIYTLSRTSCELLATALTAAGIPSKPFHAGLPAPTKSLTLTAWAASSPGYDVVVATTAFGMGIDKHDVRFVAHWCLPKSFEGYYQEAGRAGRDGRAASCVLWYGREDRDRVVGFREGEGERRTAAWGRAESLRALVGWAEGVGKCRHVGIQDYFGNGEVGRCGFACDVCKDGEGVRKRMERGLASEEWCSTQREMGVYESGEEYY</sequence>
<reference evidence="12" key="2">
    <citation type="submission" date="2020-04" db="EMBL/GenBank/DDBJ databases">
        <authorList>
            <consortium name="NCBI Genome Project"/>
        </authorList>
    </citation>
    <scope>NUCLEOTIDE SEQUENCE</scope>
    <source>
        <strain evidence="12">CBS 781.70</strain>
    </source>
</reference>
<dbReference type="GO" id="GO:0005694">
    <property type="term" value="C:chromosome"/>
    <property type="evidence" value="ECO:0007669"/>
    <property type="project" value="TreeGrafter"/>
</dbReference>
<comment type="similarity">
    <text evidence="1 7">Belongs to the helicase family. RecQ subfamily.</text>
</comment>
<dbReference type="NCBIfam" id="TIGR00614">
    <property type="entry name" value="recQ_fam"/>
    <property type="match status" value="1"/>
</dbReference>
<dbReference type="InterPro" id="IPR032284">
    <property type="entry name" value="RecQ_Zn-bd"/>
</dbReference>
<dbReference type="PROSITE" id="PS51192">
    <property type="entry name" value="HELICASE_ATP_BIND_1"/>
    <property type="match status" value="1"/>
</dbReference>
<dbReference type="Proteomes" id="UP000504638">
    <property type="component" value="Unplaced"/>
</dbReference>
<dbReference type="SUPFAM" id="SSF52540">
    <property type="entry name" value="P-loop containing nucleoside triphosphate hydrolases"/>
    <property type="match status" value="1"/>
</dbReference>
<comment type="subcellular location">
    <subcellularLocation>
        <location evidence="7">Nucleus</location>
    </subcellularLocation>
</comment>
<evidence type="ECO:0000259" key="8">
    <source>
        <dbReference type="PROSITE" id="PS51192"/>
    </source>
</evidence>
<keyword evidence="5 7" id="KW-0067">ATP-binding</keyword>
<evidence type="ECO:0000256" key="3">
    <source>
        <dbReference type="ARBA" id="ARBA00022801"/>
    </source>
</evidence>
<dbReference type="Gene3D" id="3.40.50.300">
    <property type="entry name" value="P-loop containing nucleotide triphosphate hydrolases"/>
    <property type="match status" value="2"/>
</dbReference>
<comment type="catalytic activity">
    <reaction evidence="7">
        <text>ATP + H2O = ADP + phosphate + H(+)</text>
        <dbReference type="Rhea" id="RHEA:13065"/>
        <dbReference type="ChEBI" id="CHEBI:15377"/>
        <dbReference type="ChEBI" id="CHEBI:15378"/>
        <dbReference type="ChEBI" id="CHEBI:30616"/>
        <dbReference type="ChEBI" id="CHEBI:43474"/>
        <dbReference type="ChEBI" id="CHEBI:456216"/>
    </reaction>
</comment>
<dbReference type="GO" id="GO:0005634">
    <property type="term" value="C:nucleus"/>
    <property type="evidence" value="ECO:0007669"/>
    <property type="project" value="UniProtKB-SubCell"/>
</dbReference>
<feature type="domain" description="Helicase ATP-binding" evidence="8">
    <location>
        <begin position="44"/>
        <end position="220"/>
    </location>
</feature>
<evidence type="ECO:0000256" key="5">
    <source>
        <dbReference type="ARBA" id="ARBA00022840"/>
    </source>
</evidence>
<comment type="catalytic activity">
    <reaction evidence="6 7">
        <text>Couples ATP hydrolysis with the unwinding of duplex DNA by translocating in the 3'-5' direction.</text>
        <dbReference type="EC" id="5.6.2.4"/>
    </reaction>
</comment>
<evidence type="ECO:0000256" key="1">
    <source>
        <dbReference type="ARBA" id="ARBA00005446"/>
    </source>
</evidence>
<evidence type="ECO:0000256" key="6">
    <source>
        <dbReference type="ARBA" id="ARBA00034617"/>
    </source>
</evidence>
<dbReference type="GO" id="GO:0005737">
    <property type="term" value="C:cytoplasm"/>
    <property type="evidence" value="ECO:0007669"/>
    <property type="project" value="TreeGrafter"/>
</dbReference>
<gene>
    <name evidence="10 12" type="ORF">P152DRAFT_438962</name>
</gene>
<protein>
    <recommendedName>
        <fullName evidence="7">ATP-dependent DNA helicase</fullName>
        <ecNumber evidence="7">5.6.2.4</ecNumber>
    </recommendedName>
</protein>
<evidence type="ECO:0000256" key="7">
    <source>
        <dbReference type="RuleBase" id="RU364117"/>
    </source>
</evidence>
<dbReference type="Pfam" id="PF00270">
    <property type="entry name" value="DEAD"/>
    <property type="match status" value="1"/>
</dbReference>
<keyword evidence="2 7" id="KW-0547">Nucleotide-binding</keyword>
<keyword evidence="11" id="KW-1185">Reference proteome</keyword>
<dbReference type="EMBL" id="ML975163">
    <property type="protein sequence ID" value="KAF1811145.1"/>
    <property type="molecule type" value="Genomic_DNA"/>
</dbReference>
<dbReference type="InterPro" id="IPR014001">
    <property type="entry name" value="Helicase_ATP-bd"/>
</dbReference>
<dbReference type="GO" id="GO:0000724">
    <property type="term" value="P:double-strand break repair via homologous recombination"/>
    <property type="evidence" value="ECO:0007669"/>
    <property type="project" value="TreeGrafter"/>
</dbReference>
<dbReference type="SMART" id="SM00487">
    <property type="entry name" value="DEXDc"/>
    <property type="match status" value="1"/>
</dbReference>
<dbReference type="RefSeq" id="XP_033532776.1">
    <property type="nucleotide sequence ID" value="XM_033677624.1"/>
</dbReference>
<evidence type="ECO:0000313" key="10">
    <source>
        <dbReference type="EMBL" id="KAF1811145.1"/>
    </source>
</evidence>
<dbReference type="PANTHER" id="PTHR13710">
    <property type="entry name" value="DNA HELICASE RECQ FAMILY MEMBER"/>
    <property type="match status" value="1"/>
</dbReference>
<reference evidence="12" key="3">
    <citation type="submission" date="2025-04" db="UniProtKB">
        <authorList>
            <consortium name="RefSeq"/>
        </authorList>
    </citation>
    <scope>IDENTIFICATION</scope>
    <source>
        <strain evidence="12">CBS 781.70</strain>
    </source>
</reference>
<dbReference type="GO" id="GO:0016787">
    <property type="term" value="F:hydrolase activity"/>
    <property type="evidence" value="ECO:0007669"/>
    <property type="project" value="UniProtKB-KW"/>
</dbReference>
<keyword evidence="7" id="KW-0539">Nucleus</keyword>
<dbReference type="EC" id="5.6.2.4" evidence="7"/>
<dbReference type="AlphaFoldDB" id="A0A6G1FZ44"/>
<dbReference type="GO" id="GO:0009378">
    <property type="term" value="F:four-way junction helicase activity"/>
    <property type="evidence" value="ECO:0007669"/>
    <property type="project" value="TreeGrafter"/>
</dbReference>
<dbReference type="InterPro" id="IPR004589">
    <property type="entry name" value="DNA_helicase_ATP-dep_RecQ"/>
</dbReference>
<name>A0A6G1FZ44_9PEZI</name>
<dbReference type="CDD" id="cd17920">
    <property type="entry name" value="DEXHc_RecQ"/>
    <property type="match status" value="1"/>
</dbReference>
<dbReference type="SMART" id="SM00490">
    <property type="entry name" value="HELICc"/>
    <property type="match status" value="1"/>
</dbReference>
<feature type="domain" description="Helicase C-terminal" evidence="9">
    <location>
        <begin position="289"/>
        <end position="441"/>
    </location>
</feature>
<keyword evidence="4 7" id="KW-0347">Helicase</keyword>
<dbReference type="GeneID" id="54418194"/>
<proteinExistence type="inferred from homology"/>
<dbReference type="InterPro" id="IPR001650">
    <property type="entry name" value="Helicase_C-like"/>
</dbReference>
<reference evidence="10 12" key="1">
    <citation type="submission" date="2020-01" db="EMBL/GenBank/DDBJ databases">
        <authorList>
            <consortium name="DOE Joint Genome Institute"/>
            <person name="Haridas S."/>
            <person name="Albert R."/>
            <person name="Binder M."/>
            <person name="Bloem J."/>
            <person name="Labutti K."/>
            <person name="Salamov A."/>
            <person name="Andreopoulos B."/>
            <person name="Baker S.E."/>
            <person name="Barry K."/>
            <person name="Bills G."/>
            <person name="Bluhm B.H."/>
            <person name="Cannon C."/>
            <person name="Castanera R."/>
            <person name="Culley D.E."/>
            <person name="Daum C."/>
            <person name="Ezra D."/>
            <person name="Gonzalez J.B."/>
            <person name="Henrissat B."/>
            <person name="Kuo A."/>
            <person name="Liang C."/>
            <person name="Lipzen A."/>
            <person name="Lutzoni F."/>
            <person name="Magnuson J."/>
            <person name="Mondo S."/>
            <person name="Nolan M."/>
            <person name="Ohm R."/>
            <person name="Pangilinan J."/>
            <person name="Park H.-J."/>
            <person name="Ramirez L."/>
            <person name="Alfaro M."/>
            <person name="Sun H."/>
            <person name="Tritt A."/>
            <person name="Yoshinaga Y."/>
            <person name="Zwiers L.-H."/>
            <person name="Turgeon B.G."/>
            <person name="Goodwin S.B."/>
            <person name="Spatafora J.W."/>
            <person name="Crous P.W."/>
            <person name="Grigoriev I.V."/>
        </authorList>
    </citation>
    <scope>NUCLEOTIDE SEQUENCE</scope>
    <source>
        <strain evidence="10 12">CBS 781.70</strain>
    </source>
</reference>
<evidence type="ECO:0000256" key="4">
    <source>
        <dbReference type="ARBA" id="ARBA00022806"/>
    </source>
</evidence>
<dbReference type="Pfam" id="PF00271">
    <property type="entry name" value="Helicase_C"/>
    <property type="match status" value="1"/>
</dbReference>
<evidence type="ECO:0000256" key="2">
    <source>
        <dbReference type="ARBA" id="ARBA00022741"/>
    </source>
</evidence>
<dbReference type="InterPro" id="IPR011545">
    <property type="entry name" value="DEAD/DEAH_box_helicase_dom"/>
</dbReference>
<dbReference type="InterPro" id="IPR027417">
    <property type="entry name" value="P-loop_NTPase"/>
</dbReference>
<evidence type="ECO:0000259" key="9">
    <source>
        <dbReference type="PROSITE" id="PS51194"/>
    </source>
</evidence>
<dbReference type="GO" id="GO:0003676">
    <property type="term" value="F:nucleic acid binding"/>
    <property type="evidence" value="ECO:0007669"/>
    <property type="project" value="InterPro"/>
</dbReference>
<dbReference type="FunFam" id="3.40.50.300:FF:001389">
    <property type="entry name" value="ATP-dependent DNA helicase RecQ"/>
    <property type="match status" value="1"/>
</dbReference>